<comment type="caution">
    <text evidence="1">The sequence shown here is derived from an EMBL/GenBank/DDBJ whole genome shotgun (WGS) entry which is preliminary data.</text>
</comment>
<dbReference type="AlphaFoldDB" id="A0A9P7VQY2"/>
<accession>A0A9P7VQY2</accession>
<keyword evidence="2" id="KW-1185">Reference proteome</keyword>
<name>A0A9P7VQY2_9AGAR</name>
<dbReference type="EMBL" id="MU250539">
    <property type="protein sequence ID" value="KAG7444825.1"/>
    <property type="molecule type" value="Genomic_DNA"/>
</dbReference>
<organism evidence="1 2">
    <name type="scientific">Guyanagaster necrorhizus</name>
    <dbReference type="NCBI Taxonomy" id="856835"/>
    <lineage>
        <taxon>Eukaryota</taxon>
        <taxon>Fungi</taxon>
        <taxon>Dikarya</taxon>
        <taxon>Basidiomycota</taxon>
        <taxon>Agaricomycotina</taxon>
        <taxon>Agaricomycetes</taxon>
        <taxon>Agaricomycetidae</taxon>
        <taxon>Agaricales</taxon>
        <taxon>Marasmiineae</taxon>
        <taxon>Physalacriaceae</taxon>
        <taxon>Guyanagaster</taxon>
    </lineage>
</organism>
<proteinExistence type="predicted"/>
<dbReference type="RefSeq" id="XP_043038325.1">
    <property type="nucleotide sequence ID" value="XM_043180143.1"/>
</dbReference>
<dbReference type="Proteomes" id="UP000812287">
    <property type="component" value="Unassembled WGS sequence"/>
</dbReference>
<evidence type="ECO:0000313" key="2">
    <source>
        <dbReference type="Proteomes" id="UP000812287"/>
    </source>
</evidence>
<evidence type="ECO:0000313" key="1">
    <source>
        <dbReference type="EMBL" id="KAG7444825.1"/>
    </source>
</evidence>
<gene>
    <name evidence="1" type="ORF">BT62DRAFT_229206</name>
</gene>
<protein>
    <submittedName>
        <fullName evidence="1">Uncharacterized protein</fullName>
    </submittedName>
</protein>
<sequence>MPEYVIAIALLCLFKERGLSPVVTLLYYWSHFTNRDWKGYNIKTKLGKTLPDKYKVAASYNKVLPSVFNSSSTIFVAE</sequence>
<dbReference type="GeneID" id="66102439"/>
<reference evidence="1" key="1">
    <citation type="submission" date="2020-11" db="EMBL/GenBank/DDBJ databases">
        <title>Adaptations for nitrogen fixation in a non-lichenized fungal sporocarp promotes dispersal by wood-feeding termites.</title>
        <authorList>
            <consortium name="DOE Joint Genome Institute"/>
            <person name="Koch R.A."/>
            <person name="Yoon G."/>
            <person name="Arayal U."/>
            <person name="Lail K."/>
            <person name="Amirebrahimi M."/>
            <person name="Labutti K."/>
            <person name="Lipzen A."/>
            <person name="Riley R."/>
            <person name="Barry K."/>
            <person name="Henrissat B."/>
            <person name="Grigoriev I.V."/>
            <person name="Herr J.R."/>
            <person name="Aime M.C."/>
        </authorList>
    </citation>
    <scope>NUCLEOTIDE SEQUENCE</scope>
    <source>
        <strain evidence="1">MCA 3950</strain>
    </source>
</reference>